<evidence type="ECO:0000256" key="2">
    <source>
        <dbReference type="ARBA" id="ARBA00093452"/>
    </source>
</evidence>
<dbReference type="PANTHER" id="PTHR15666:SF1">
    <property type="entry name" value="COMM DOMAIN-CONTAINING PROTEIN 5"/>
    <property type="match status" value="1"/>
</dbReference>
<evidence type="ECO:0000256" key="3">
    <source>
        <dbReference type="SAM" id="MobiDB-lite"/>
    </source>
</evidence>
<dbReference type="STRING" id="520822.A0A195BZ38"/>
<proteinExistence type="inferred from homology"/>
<dbReference type="PROSITE" id="PS51269">
    <property type="entry name" value="COMM"/>
    <property type="match status" value="1"/>
</dbReference>
<keyword evidence="7" id="KW-1185">Reference proteome</keyword>
<dbReference type="EMBL" id="KQ976394">
    <property type="protein sequence ID" value="KYM93183.1"/>
    <property type="molecule type" value="Genomic_DNA"/>
</dbReference>
<organism evidence="6 7">
    <name type="scientific">Atta colombica</name>
    <dbReference type="NCBI Taxonomy" id="520822"/>
    <lineage>
        <taxon>Eukaryota</taxon>
        <taxon>Metazoa</taxon>
        <taxon>Ecdysozoa</taxon>
        <taxon>Arthropoda</taxon>
        <taxon>Hexapoda</taxon>
        <taxon>Insecta</taxon>
        <taxon>Pterygota</taxon>
        <taxon>Neoptera</taxon>
        <taxon>Endopterygota</taxon>
        <taxon>Hymenoptera</taxon>
        <taxon>Apocrita</taxon>
        <taxon>Aculeata</taxon>
        <taxon>Formicoidea</taxon>
        <taxon>Formicidae</taxon>
        <taxon>Myrmicinae</taxon>
        <taxon>Atta</taxon>
    </lineage>
</organism>
<dbReference type="PANTHER" id="PTHR15666">
    <property type="entry name" value="COMM DOMAIN CONTAINING PROTEIN 5"/>
    <property type="match status" value="1"/>
</dbReference>
<feature type="region of interest" description="Disordered" evidence="3">
    <location>
        <begin position="19"/>
        <end position="57"/>
    </location>
</feature>
<feature type="chain" id="PRO_5008269779" description="COMM domain-containing protein 5" evidence="4">
    <location>
        <begin position="20"/>
        <end position="288"/>
    </location>
</feature>
<dbReference type="AlphaFoldDB" id="A0A195BZ38"/>
<dbReference type="Proteomes" id="UP000078540">
    <property type="component" value="Unassembled WGS sequence"/>
</dbReference>
<evidence type="ECO:0000259" key="5">
    <source>
        <dbReference type="PROSITE" id="PS51269"/>
    </source>
</evidence>
<evidence type="ECO:0000313" key="6">
    <source>
        <dbReference type="EMBL" id="KYM93183.1"/>
    </source>
</evidence>
<evidence type="ECO:0000256" key="1">
    <source>
        <dbReference type="ARBA" id="ARBA00016556"/>
    </source>
</evidence>
<dbReference type="GO" id="GO:0005634">
    <property type="term" value="C:nucleus"/>
    <property type="evidence" value="ECO:0007669"/>
    <property type="project" value="TreeGrafter"/>
</dbReference>
<keyword evidence="4" id="KW-0732">Signal</keyword>
<name>A0A195BZ38_9HYME</name>
<dbReference type="InterPro" id="IPR017920">
    <property type="entry name" value="COMM"/>
</dbReference>
<reference evidence="6 7" key="1">
    <citation type="submission" date="2015-09" db="EMBL/GenBank/DDBJ databases">
        <title>Atta colombica WGS genome.</title>
        <authorList>
            <person name="Nygaard S."/>
            <person name="Hu H."/>
            <person name="Boomsma J."/>
            <person name="Zhang G."/>
        </authorList>
    </citation>
    <scope>NUCLEOTIDE SEQUENCE [LARGE SCALE GENOMIC DNA]</scope>
    <source>
        <strain evidence="6">Treedump-2</strain>
        <tissue evidence="6">Whole body</tissue>
    </source>
</reference>
<dbReference type="InterPro" id="IPR037357">
    <property type="entry name" value="COMMD5"/>
</dbReference>
<evidence type="ECO:0000256" key="4">
    <source>
        <dbReference type="SAM" id="SignalP"/>
    </source>
</evidence>
<accession>A0A195BZ38</accession>
<feature type="compositionally biased region" description="Low complexity" evidence="3">
    <location>
        <begin position="19"/>
        <end position="28"/>
    </location>
</feature>
<comment type="similarity">
    <text evidence="2">Belongs to the COMM domain-containing protein 5 family.</text>
</comment>
<protein>
    <recommendedName>
        <fullName evidence="1">COMM domain-containing protein 5</fullName>
    </recommendedName>
</protein>
<dbReference type="Pfam" id="PF07258">
    <property type="entry name" value="COMM_domain"/>
    <property type="match status" value="1"/>
</dbReference>
<dbReference type="Pfam" id="PF21672">
    <property type="entry name" value="COMM_HN"/>
    <property type="match status" value="1"/>
</dbReference>
<feature type="domain" description="COMM" evidence="5">
    <location>
        <begin position="213"/>
        <end position="277"/>
    </location>
</feature>
<sequence>MRPCPRFRLLLVRLASLSSSPSCSSPLAKNRSATGLDSSSSRRTTQNMHPFLDKRKRGTGIKLQTSQHIQSIPNQRHYVTKTKADQRWLVTGDHNCPVAVSPRGVVSPGVILLTFAVKAIELEHVEEGILERISKKYSISEEHVDEYYAAILTILKIYLRSQCHNIKPVEFKQCLEELKLNPECVEDLSSVIYGPKQANLLLGLIQRTKFNPQLISCKWRIDITISSNILNRVLEPTIIMEWIFNTGECVTFELSLAKFHQLRHTVATILVELQTLERHSIFKTILSS</sequence>
<feature type="compositionally biased region" description="Polar residues" evidence="3">
    <location>
        <begin position="31"/>
        <end position="48"/>
    </location>
</feature>
<gene>
    <name evidence="6" type="ORF">ALC53_00119</name>
</gene>
<feature type="signal peptide" evidence="4">
    <location>
        <begin position="1"/>
        <end position="19"/>
    </location>
</feature>
<evidence type="ECO:0000313" key="7">
    <source>
        <dbReference type="Proteomes" id="UP000078540"/>
    </source>
</evidence>